<dbReference type="AlphaFoldDB" id="A0A6C0D270"/>
<name>A0A6C0D270_9ZZZZ</name>
<accession>A0A6C0D270</accession>
<dbReference type="EMBL" id="MN739521">
    <property type="protein sequence ID" value="QHT10532.1"/>
    <property type="molecule type" value="Genomic_DNA"/>
</dbReference>
<proteinExistence type="predicted"/>
<sequence length="132" mass="16249">MPTFDEMFDAVYSAQDKDTIQHILRFWEPRVRQFAPPVYINHYYKQQALCREIKETRRRMRREFRAMNAAQKHEYMDYRNRFKDDFHNQTLIEEGLKAWAADCYLDRRDNGIIQLEWRRDNLPPAEIPISYE</sequence>
<protein>
    <submittedName>
        <fullName evidence="1">Uncharacterized protein</fullName>
    </submittedName>
</protein>
<reference evidence="1" key="1">
    <citation type="journal article" date="2020" name="Nature">
        <title>Giant virus diversity and host interactions through global metagenomics.</title>
        <authorList>
            <person name="Schulz F."/>
            <person name="Roux S."/>
            <person name="Paez-Espino D."/>
            <person name="Jungbluth S."/>
            <person name="Walsh D.A."/>
            <person name="Denef V.J."/>
            <person name="McMahon K.D."/>
            <person name="Konstantinidis K.T."/>
            <person name="Eloe-Fadrosh E.A."/>
            <person name="Kyrpides N.C."/>
            <person name="Woyke T."/>
        </authorList>
    </citation>
    <scope>NUCLEOTIDE SEQUENCE</scope>
    <source>
        <strain evidence="1">GVMAG-M-3300023174-107</strain>
    </source>
</reference>
<organism evidence="1">
    <name type="scientific">viral metagenome</name>
    <dbReference type="NCBI Taxonomy" id="1070528"/>
    <lineage>
        <taxon>unclassified sequences</taxon>
        <taxon>metagenomes</taxon>
        <taxon>organismal metagenomes</taxon>
    </lineage>
</organism>
<evidence type="ECO:0000313" key="1">
    <source>
        <dbReference type="EMBL" id="QHT10532.1"/>
    </source>
</evidence>